<dbReference type="Pfam" id="PF17107">
    <property type="entry name" value="SesA"/>
    <property type="match status" value="1"/>
</dbReference>
<dbReference type="EMBL" id="SAEB01000006">
    <property type="protein sequence ID" value="RVD86165.1"/>
    <property type="molecule type" value="Genomic_DNA"/>
</dbReference>
<dbReference type="InterPro" id="IPR031352">
    <property type="entry name" value="SesA"/>
</dbReference>
<dbReference type="RefSeq" id="XP_067491709.1">
    <property type="nucleotide sequence ID" value="XM_067633552.1"/>
</dbReference>
<comment type="caution">
    <text evidence="2">The sequence shown here is derived from an EMBL/GenBank/DDBJ whole genome shotgun (WGS) entry which is preliminary data.</text>
</comment>
<proteinExistence type="predicted"/>
<reference evidence="2 3" key="1">
    <citation type="submission" date="2019-01" db="EMBL/GenBank/DDBJ databases">
        <title>Intercellular communication is required for trap formation in the nematode-trapping fungus Duddingtonia flagrans.</title>
        <authorList>
            <person name="Youssar L."/>
            <person name="Wernet V."/>
            <person name="Hensel N."/>
            <person name="Hildebrandt H.-G."/>
            <person name="Fischer R."/>
        </authorList>
    </citation>
    <scope>NUCLEOTIDE SEQUENCE [LARGE SCALE GENOMIC DNA]</scope>
    <source>
        <strain evidence="2 3">CBS H-5679</strain>
    </source>
</reference>
<feature type="domain" description="NACHT-NTPase and P-loop NTPases N-terminal" evidence="1">
    <location>
        <begin position="12"/>
        <end position="105"/>
    </location>
</feature>
<name>A0A437A4Z4_ARTFL</name>
<dbReference type="VEuPathDB" id="FungiDB:DFL_004455"/>
<gene>
    <name evidence="2" type="ORF">DFL_004455</name>
</gene>
<protein>
    <recommendedName>
        <fullName evidence="1">NACHT-NTPase and P-loop NTPases N-terminal domain-containing protein</fullName>
    </recommendedName>
</protein>
<evidence type="ECO:0000313" key="2">
    <source>
        <dbReference type="EMBL" id="RVD86165.1"/>
    </source>
</evidence>
<organism evidence="2 3">
    <name type="scientific">Arthrobotrys flagrans</name>
    <name type="common">Nematode-trapping fungus</name>
    <name type="synonym">Trichothecium flagrans</name>
    <dbReference type="NCBI Taxonomy" id="97331"/>
    <lineage>
        <taxon>Eukaryota</taxon>
        <taxon>Fungi</taxon>
        <taxon>Dikarya</taxon>
        <taxon>Ascomycota</taxon>
        <taxon>Pezizomycotina</taxon>
        <taxon>Orbiliomycetes</taxon>
        <taxon>Orbiliales</taxon>
        <taxon>Orbiliaceae</taxon>
        <taxon>Arthrobotrys</taxon>
    </lineage>
</organism>
<accession>A0A437A4Z4</accession>
<sequence length="118" mass="12687">MALTASIVGFLSISGGIVDCLRARSGVEMTPNVLKDVAAQLPLITDSLEKIAVDGKNGSITTEEQHKLLPVVTGCLEQVTTLDNLVQDLLPPSEDFKSLRIRKSILRDSSRQGLFLPA</sequence>
<keyword evidence="3" id="KW-1185">Reference proteome</keyword>
<evidence type="ECO:0000259" key="1">
    <source>
        <dbReference type="Pfam" id="PF17107"/>
    </source>
</evidence>
<evidence type="ECO:0000313" key="3">
    <source>
        <dbReference type="Proteomes" id="UP000283090"/>
    </source>
</evidence>
<dbReference type="AlphaFoldDB" id="A0A437A4Z4"/>
<dbReference type="GeneID" id="93586766"/>
<dbReference type="Proteomes" id="UP000283090">
    <property type="component" value="Unassembled WGS sequence"/>
</dbReference>
<dbReference type="OrthoDB" id="3741355at2759"/>